<gene>
    <name evidence="2" type="ORF">B4102_2056</name>
</gene>
<evidence type="ECO:0000256" key="1">
    <source>
        <dbReference type="SAM" id="MobiDB-lite"/>
    </source>
</evidence>
<name>A0A150KLH7_9BACI</name>
<keyword evidence="3" id="KW-1185">Reference proteome</keyword>
<organism evidence="2 3">
    <name type="scientific">Heyndrickxia sporothermodurans</name>
    <dbReference type="NCBI Taxonomy" id="46224"/>
    <lineage>
        <taxon>Bacteria</taxon>
        <taxon>Bacillati</taxon>
        <taxon>Bacillota</taxon>
        <taxon>Bacilli</taxon>
        <taxon>Bacillales</taxon>
        <taxon>Bacillaceae</taxon>
        <taxon>Heyndrickxia</taxon>
    </lineage>
</organism>
<dbReference type="AlphaFoldDB" id="A0A150KLH7"/>
<evidence type="ECO:0000313" key="3">
    <source>
        <dbReference type="Proteomes" id="UP000075666"/>
    </source>
</evidence>
<reference evidence="2 3" key="1">
    <citation type="submission" date="2016-01" db="EMBL/GenBank/DDBJ databases">
        <title>Genome Sequences of Twelve Sporeforming Bacillus Species Isolated from Foods.</title>
        <authorList>
            <person name="Berendsen E.M."/>
            <person name="Wells-Bennik M.H."/>
            <person name="Krawcyk A.O."/>
            <person name="De Jong A."/>
            <person name="Holsappel S."/>
            <person name="Eijlander R.T."/>
            <person name="Kuipers O.P."/>
        </authorList>
    </citation>
    <scope>NUCLEOTIDE SEQUENCE [LARGE SCALE GENOMIC DNA]</scope>
    <source>
        <strain evidence="2 3">B4102</strain>
    </source>
</reference>
<feature type="region of interest" description="Disordered" evidence="1">
    <location>
        <begin position="19"/>
        <end position="40"/>
    </location>
</feature>
<dbReference type="STRING" id="46224.B4102_2056"/>
<dbReference type="Proteomes" id="UP000075666">
    <property type="component" value="Unassembled WGS sequence"/>
</dbReference>
<sequence length="40" mass="4639">MKKRTKIGLKGYLNGFKDQMRKRLGQPRQANNLSPMKSAF</sequence>
<dbReference type="EMBL" id="LQYN01000107">
    <property type="protein sequence ID" value="KYC92946.1"/>
    <property type="molecule type" value="Genomic_DNA"/>
</dbReference>
<proteinExistence type="predicted"/>
<evidence type="ECO:0000313" key="2">
    <source>
        <dbReference type="EMBL" id="KYC92946.1"/>
    </source>
</evidence>
<accession>A0A150KLH7</accession>
<feature type="compositionally biased region" description="Polar residues" evidence="1">
    <location>
        <begin position="28"/>
        <end position="40"/>
    </location>
</feature>
<comment type="caution">
    <text evidence="2">The sequence shown here is derived from an EMBL/GenBank/DDBJ whole genome shotgun (WGS) entry which is preliminary data.</text>
</comment>
<protein>
    <submittedName>
        <fullName evidence="2">Uncharacterized protein</fullName>
    </submittedName>
</protein>